<dbReference type="AlphaFoldDB" id="A0A9E4ZE97"/>
<dbReference type="Pfam" id="PF00924">
    <property type="entry name" value="MS_channel_2nd"/>
    <property type="match status" value="1"/>
</dbReference>
<organism evidence="9 10">
    <name type="scientific">Methanococcoides seepicolus</name>
    <dbReference type="NCBI Taxonomy" id="2828780"/>
    <lineage>
        <taxon>Archaea</taxon>
        <taxon>Methanobacteriati</taxon>
        <taxon>Methanobacteriota</taxon>
        <taxon>Stenosarchaea group</taxon>
        <taxon>Methanomicrobia</taxon>
        <taxon>Methanosarcinales</taxon>
        <taxon>Methanosarcinaceae</taxon>
        <taxon>Methanococcoides</taxon>
    </lineage>
</organism>
<dbReference type="GO" id="GO:0005886">
    <property type="term" value="C:plasma membrane"/>
    <property type="evidence" value="ECO:0007669"/>
    <property type="project" value="UniProtKB-SubCell"/>
</dbReference>
<dbReference type="RefSeq" id="WP_250866969.1">
    <property type="nucleotide sequence ID" value="NZ_JAGSOI010000002.1"/>
</dbReference>
<accession>A0A9E4ZE97</accession>
<sequence length="395" mass="44296">MLFGEYQLTTYTIIALFVLLTVLSYILRKTTILTRDKMIKQIILSVATLLGIVLILLTLPITDNSKQTLLSFLGILLGATIALSSTTFVANGMSGMMLNLIKPFKTGDYIRIGDEFGKVSNIKILHTQIQSIDRDLINIPNLKLVSNPLVTISTSGTIISATVSLGYDTPWKHIEKDLIRAAERTDLESPFVHVTELNDHAVTYKVGGLLRDISGLITKRSDLKKAVIDALHEDDIEIVSPTFMNQRVYEKNAVFIPSCPVCDTKENVPAPSDEYVPKMSTENIIFDKAIGAELIKKIDMTMGRLDNKIADFRSLFSTTSNGDMFVTELEEMESIEKQKVELENSFKIMKETFEKEDDKTPDAIKLKTLQYVDSKSEELDNEMGKLLEKLKENID</sequence>
<dbReference type="InterPro" id="IPR006685">
    <property type="entry name" value="MscS_channel_2nd"/>
</dbReference>
<dbReference type="Gene3D" id="3.30.70.100">
    <property type="match status" value="1"/>
</dbReference>
<evidence type="ECO:0000256" key="7">
    <source>
        <dbReference type="SAM" id="Phobius"/>
    </source>
</evidence>
<dbReference type="SUPFAM" id="SSF82689">
    <property type="entry name" value="Mechanosensitive channel protein MscS (YggB), C-terminal domain"/>
    <property type="match status" value="1"/>
</dbReference>
<feature type="coiled-coil region" evidence="6">
    <location>
        <begin position="325"/>
        <end position="352"/>
    </location>
</feature>
<evidence type="ECO:0000259" key="8">
    <source>
        <dbReference type="Pfam" id="PF00924"/>
    </source>
</evidence>
<name>A0A9E4ZE97_9EURY</name>
<dbReference type="GO" id="GO:0008381">
    <property type="term" value="F:mechanosensitive monoatomic ion channel activity"/>
    <property type="evidence" value="ECO:0007669"/>
    <property type="project" value="InterPro"/>
</dbReference>
<evidence type="ECO:0000256" key="2">
    <source>
        <dbReference type="ARBA" id="ARBA00022475"/>
    </source>
</evidence>
<keyword evidence="4 7" id="KW-1133">Transmembrane helix</keyword>
<keyword evidence="2" id="KW-1003">Cell membrane</keyword>
<dbReference type="SUPFAM" id="SSF50182">
    <property type="entry name" value="Sm-like ribonucleoproteins"/>
    <property type="match status" value="1"/>
</dbReference>
<comment type="caution">
    <text evidence="9">The sequence shown here is derived from an EMBL/GenBank/DDBJ whole genome shotgun (WGS) entry which is preliminary data.</text>
</comment>
<feature type="transmembrane region" description="Helical" evidence="7">
    <location>
        <begin position="6"/>
        <end position="27"/>
    </location>
</feature>
<evidence type="ECO:0000256" key="5">
    <source>
        <dbReference type="ARBA" id="ARBA00023136"/>
    </source>
</evidence>
<evidence type="ECO:0000313" key="9">
    <source>
        <dbReference type="EMBL" id="MCM1985589.1"/>
    </source>
</evidence>
<evidence type="ECO:0000256" key="6">
    <source>
        <dbReference type="SAM" id="Coils"/>
    </source>
</evidence>
<evidence type="ECO:0000256" key="3">
    <source>
        <dbReference type="ARBA" id="ARBA00022692"/>
    </source>
</evidence>
<feature type="domain" description="Mechanosensitive ion channel MscS" evidence="8">
    <location>
        <begin position="88"/>
        <end position="148"/>
    </location>
</feature>
<dbReference type="InterPro" id="IPR023408">
    <property type="entry name" value="MscS_beta-dom_sf"/>
</dbReference>
<dbReference type="Proteomes" id="UP001056766">
    <property type="component" value="Unassembled WGS sequence"/>
</dbReference>
<keyword evidence="5 7" id="KW-0472">Membrane</keyword>
<dbReference type="PANTHER" id="PTHR30221:SF18">
    <property type="entry name" value="SLL0590 PROTEIN"/>
    <property type="match status" value="1"/>
</dbReference>
<gene>
    <name evidence="9" type="ORF">KDK67_00920</name>
</gene>
<evidence type="ECO:0000313" key="10">
    <source>
        <dbReference type="Proteomes" id="UP001056766"/>
    </source>
</evidence>
<dbReference type="PANTHER" id="PTHR30221">
    <property type="entry name" value="SMALL-CONDUCTANCE MECHANOSENSITIVE CHANNEL"/>
    <property type="match status" value="1"/>
</dbReference>
<keyword evidence="6" id="KW-0175">Coiled coil</keyword>
<dbReference type="Gene3D" id="2.30.30.60">
    <property type="match status" value="1"/>
</dbReference>
<protein>
    <submittedName>
        <fullName evidence="9">Mechanosensitive ion channel family protein</fullName>
    </submittedName>
</protein>
<reference evidence="9" key="2">
    <citation type="submission" date="2021-04" db="EMBL/GenBank/DDBJ databases">
        <authorList>
            <person name="Dong X."/>
        </authorList>
    </citation>
    <scope>NUCLEOTIDE SEQUENCE</scope>
    <source>
        <strain evidence="9">LLY</strain>
    </source>
</reference>
<feature type="transmembrane region" description="Helical" evidence="7">
    <location>
        <begin position="68"/>
        <end position="90"/>
    </location>
</feature>
<reference evidence="9" key="1">
    <citation type="journal article" date="2021" name="mSystems">
        <title>Bacteria and Archaea Synergistically Convert Glycine Betaine to Biogenic Methane in the Formosa Cold Seep of the South China Sea.</title>
        <authorList>
            <person name="Li L."/>
            <person name="Zhang W."/>
            <person name="Zhang S."/>
            <person name="Song L."/>
            <person name="Sun Q."/>
            <person name="Zhang H."/>
            <person name="Xiang H."/>
            <person name="Dong X."/>
        </authorList>
    </citation>
    <scope>NUCLEOTIDE SEQUENCE</scope>
    <source>
        <strain evidence="9">LLY</strain>
    </source>
</reference>
<evidence type="ECO:0000256" key="1">
    <source>
        <dbReference type="ARBA" id="ARBA00004651"/>
    </source>
</evidence>
<evidence type="ECO:0000256" key="4">
    <source>
        <dbReference type="ARBA" id="ARBA00022989"/>
    </source>
</evidence>
<keyword evidence="10" id="KW-1185">Reference proteome</keyword>
<dbReference type="EMBL" id="JAGSOI010000002">
    <property type="protein sequence ID" value="MCM1985589.1"/>
    <property type="molecule type" value="Genomic_DNA"/>
</dbReference>
<keyword evidence="3 7" id="KW-0812">Transmembrane</keyword>
<proteinExistence type="predicted"/>
<dbReference type="InterPro" id="IPR010920">
    <property type="entry name" value="LSM_dom_sf"/>
</dbReference>
<feature type="transmembrane region" description="Helical" evidence="7">
    <location>
        <begin position="39"/>
        <end position="62"/>
    </location>
</feature>
<dbReference type="InterPro" id="IPR011066">
    <property type="entry name" value="MscS_channel_C_sf"/>
</dbReference>
<comment type="subcellular location">
    <subcellularLocation>
        <location evidence="1">Cell membrane</location>
        <topology evidence="1">Multi-pass membrane protein</topology>
    </subcellularLocation>
</comment>
<dbReference type="InterPro" id="IPR045275">
    <property type="entry name" value="MscS_archaea/bacteria_type"/>
</dbReference>